<dbReference type="Pfam" id="PF06470">
    <property type="entry name" value="SMC_hinge"/>
    <property type="match status" value="1"/>
</dbReference>
<name>A0A1I7VPY3_LOALO</name>
<feature type="compositionally biased region" description="Basic residues" evidence="13">
    <location>
        <begin position="1766"/>
        <end position="1780"/>
    </location>
</feature>
<dbReference type="InterPro" id="IPR003395">
    <property type="entry name" value="RecF/RecN/SMC_N"/>
</dbReference>
<evidence type="ECO:0000256" key="4">
    <source>
        <dbReference type="ARBA" id="ARBA00022618"/>
    </source>
</evidence>
<dbReference type="FunFam" id="3.40.50.300:FF:000585">
    <property type="entry name" value="Structural maintenance of chromosomes 4"/>
    <property type="match status" value="1"/>
</dbReference>
<evidence type="ECO:0000256" key="6">
    <source>
        <dbReference type="ARBA" id="ARBA00022776"/>
    </source>
</evidence>
<evidence type="ECO:0000256" key="7">
    <source>
        <dbReference type="ARBA" id="ARBA00022840"/>
    </source>
</evidence>
<keyword evidence="5" id="KW-0547">Nucleotide-binding</keyword>
<dbReference type="FunFam" id="1.20.1060.20:FF:000003">
    <property type="entry name" value="Structural maintenance of chromosomes 4"/>
    <property type="match status" value="1"/>
</dbReference>
<feature type="compositionally biased region" description="Polar residues" evidence="13">
    <location>
        <begin position="11"/>
        <end position="25"/>
    </location>
</feature>
<keyword evidence="6" id="KW-0498">Mitosis</keyword>
<feature type="compositionally biased region" description="Basic and acidic residues" evidence="13">
    <location>
        <begin position="1678"/>
        <end position="1691"/>
    </location>
</feature>
<dbReference type="Gene3D" id="3.30.70.1620">
    <property type="match status" value="1"/>
</dbReference>
<protein>
    <recommendedName>
        <fullName evidence="3">Structural maintenance of chromosomes protein 4</fullName>
    </recommendedName>
</protein>
<dbReference type="GO" id="GO:0000796">
    <property type="term" value="C:condensin complex"/>
    <property type="evidence" value="ECO:0007669"/>
    <property type="project" value="TreeGrafter"/>
</dbReference>
<evidence type="ECO:0000256" key="5">
    <source>
        <dbReference type="ARBA" id="ARBA00022741"/>
    </source>
</evidence>
<keyword evidence="7" id="KW-0067">ATP-binding</keyword>
<dbReference type="STRING" id="7209.A0A1I7VPY3"/>
<evidence type="ECO:0000259" key="14">
    <source>
        <dbReference type="SMART" id="SM00968"/>
    </source>
</evidence>
<dbReference type="SUPFAM" id="SSF75553">
    <property type="entry name" value="Smc hinge domain"/>
    <property type="match status" value="1"/>
</dbReference>
<feature type="region of interest" description="Disordered" evidence="13">
    <location>
        <begin position="1"/>
        <end position="42"/>
    </location>
</feature>
<dbReference type="GO" id="GO:0005634">
    <property type="term" value="C:nucleus"/>
    <property type="evidence" value="ECO:0007669"/>
    <property type="project" value="UniProtKB-SubCell"/>
</dbReference>
<organism evidence="15 16">
    <name type="scientific">Loa loa</name>
    <name type="common">Eye worm</name>
    <name type="synonym">Filaria loa</name>
    <dbReference type="NCBI Taxonomy" id="7209"/>
    <lineage>
        <taxon>Eukaryota</taxon>
        <taxon>Metazoa</taxon>
        <taxon>Ecdysozoa</taxon>
        <taxon>Nematoda</taxon>
        <taxon>Chromadorea</taxon>
        <taxon>Rhabditida</taxon>
        <taxon>Spirurina</taxon>
        <taxon>Spiruromorpha</taxon>
        <taxon>Filarioidea</taxon>
        <taxon>Onchocercidae</taxon>
        <taxon>Loa</taxon>
    </lineage>
</organism>
<feature type="region of interest" description="Disordered" evidence="13">
    <location>
        <begin position="1371"/>
        <end position="1463"/>
    </location>
</feature>
<dbReference type="GO" id="GO:0051301">
    <property type="term" value="P:cell division"/>
    <property type="evidence" value="ECO:0007669"/>
    <property type="project" value="UniProtKB-KW"/>
</dbReference>
<dbReference type="WBParaSite" id="EN70_4932">
    <property type="protein sequence ID" value="EN70_4932"/>
    <property type="gene ID" value="EN70_4932"/>
</dbReference>
<dbReference type="Gene3D" id="1.10.287.1490">
    <property type="match status" value="1"/>
</dbReference>
<feature type="compositionally biased region" description="Basic and acidic residues" evidence="13">
    <location>
        <begin position="1417"/>
        <end position="1427"/>
    </location>
</feature>
<evidence type="ECO:0000313" key="15">
    <source>
        <dbReference type="Proteomes" id="UP000095285"/>
    </source>
</evidence>
<dbReference type="SMART" id="SM00968">
    <property type="entry name" value="SMC_hinge"/>
    <property type="match status" value="1"/>
</dbReference>
<feature type="compositionally biased region" description="Polar residues" evidence="13">
    <location>
        <begin position="1431"/>
        <end position="1445"/>
    </location>
</feature>
<feature type="coiled-coil region" evidence="12">
    <location>
        <begin position="927"/>
        <end position="1003"/>
    </location>
</feature>
<evidence type="ECO:0000256" key="8">
    <source>
        <dbReference type="ARBA" id="ARBA00023054"/>
    </source>
</evidence>
<evidence type="ECO:0000256" key="11">
    <source>
        <dbReference type="ARBA" id="ARBA00023306"/>
    </source>
</evidence>
<dbReference type="GO" id="GO:0005524">
    <property type="term" value="F:ATP binding"/>
    <property type="evidence" value="ECO:0007669"/>
    <property type="project" value="UniProtKB-KW"/>
</dbReference>
<dbReference type="Gene3D" id="3.40.50.300">
    <property type="entry name" value="P-loop containing nucleotide triphosphate hydrolases"/>
    <property type="match status" value="2"/>
</dbReference>
<evidence type="ECO:0000256" key="12">
    <source>
        <dbReference type="SAM" id="Coils"/>
    </source>
</evidence>
<keyword evidence="4" id="KW-0132">Cell division</keyword>
<proteinExistence type="inferred from homology"/>
<keyword evidence="11" id="KW-0131">Cell cycle</keyword>
<feature type="region of interest" description="Disordered" evidence="13">
    <location>
        <begin position="1738"/>
        <end position="1787"/>
    </location>
</feature>
<dbReference type="Pfam" id="PF02463">
    <property type="entry name" value="SMC_N"/>
    <property type="match status" value="1"/>
</dbReference>
<feature type="region of interest" description="Disordered" evidence="13">
    <location>
        <begin position="1610"/>
        <end position="1637"/>
    </location>
</feature>
<dbReference type="eggNOG" id="KOG0996">
    <property type="taxonomic scope" value="Eukaryota"/>
</dbReference>
<evidence type="ECO:0000256" key="10">
    <source>
        <dbReference type="ARBA" id="ARBA00023242"/>
    </source>
</evidence>
<feature type="domain" description="SMC hinge" evidence="14">
    <location>
        <begin position="609"/>
        <end position="725"/>
    </location>
</feature>
<dbReference type="InterPro" id="IPR010935">
    <property type="entry name" value="SMC_hinge"/>
</dbReference>
<keyword evidence="10" id="KW-0539">Nucleus</keyword>
<dbReference type="PANTHER" id="PTHR18937">
    <property type="entry name" value="STRUCTURAL MAINTENANCE OF CHROMOSOMES SMC FAMILY MEMBER"/>
    <property type="match status" value="1"/>
</dbReference>
<evidence type="ECO:0000256" key="2">
    <source>
        <dbReference type="ARBA" id="ARBA00006005"/>
    </source>
</evidence>
<dbReference type="PANTHER" id="PTHR18937:SF172">
    <property type="entry name" value="STRUCTURAL MAINTENANCE OF CHROMOSOMES PROTEIN"/>
    <property type="match status" value="1"/>
</dbReference>
<comment type="similarity">
    <text evidence="2">Belongs to the SMC family. SMC4 subfamily.</text>
</comment>
<dbReference type="FunFam" id="3.40.50.300:FF:000481">
    <property type="entry name" value="Structural maintenance of chromosomes 4"/>
    <property type="match status" value="1"/>
</dbReference>
<feature type="coiled-coil region" evidence="12">
    <location>
        <begin position="263"/>
        <end position="290"/>
    </location>
</feature>
<feature type="region of interest" description="Disordered" evidence="13">
    <location>
        <begin position="1678"/>
        <end position="1716"/>
    </location>
</feature>
<dbReference type="Proteomes" id="UP000095285">
    <property type="component" value="Unassembled WGS sequence"/>
</dbReference>
<comment type="subcellular location">
    <subcellularLocation>
        <location evidence="1">Nucleus</location>
    </subcellularLocation>
</comment>
<dbReference type="SUPFAM" id="SSF52540">
    <property type="entry name" value="P-loop containing nucleoside triphosphate hydrolases"/>
    <property type="match status" value="1"/>
</dbReference>
<evidence type="ECO:0000256" key="1">
    <source>
        <dbReference type="ARBA" id="ARBA00004123"/>
    </source>
</evidence>
<evidence type="ECO:0000256" key="9">
    <source>
        <dbReference type="ARBA" id="ARBA00023067"/>
    </source>
</evidence>
<feature type="coiled-coil region" evidence="12">
    <location>
        <begin position="856"/>
        <end position="883"/>
    </location>
</feature>
<accession>A0A1I7VPY3</accession>
<feature type="compositionally biased region" description="Basic and acidic residues" evidence="13">
    <location>
        <begin position="33"/>
        <end position="42"/>
    </location>
</feature>
<evidence type="ECO:0000256" key="3">
    <source>
        <dbReference type="ARBA" id="ARBA00018693"/>
    </source>
</evidence>
<keyword evidence="9" id="KW-0226">DNA condensation</keyword>
<reference evidence="15" key="1">
    <citation type="submission" date="2012-04" db="EMBL/GenBank/DDBJ databases">
        <title>The Genome Sequence of Loa loa.</title>
        <authorList>
            <consortium name="The Broad Institute Genome Sequencing Platform"/>
            <consortium name="Broad Institute Genome Sequencing Center for Infectious Disease"/>
            <person name="Nutman T.B."/>
            <person name="Fink D.L."/>
            <person name="Russ C."/>
            <person name="Young S."/>
            <person name="Zeng Q."/>
            <person name="Gargeya S."/>
            <person name="Alvarado L."/>
            <person name="Berlin A."/>
            <person name="Chapman S.B."/>
            <person name="Chen Z."/>
            <person name="Freedman E."/>
            <person name="Gellesch M."/>
            <person name="Goldberg J."/>
            <person name="Griggs A."/>
            <person name="Gujja S."/>
            <person name="Heilman E.R."/>
            <person name="Heiman D."/>
            <person name="Howarth C."/>
            <person name="Mehta T."/>
            <person name="Neiman D."/>
            <person name="Pearson M."/>
            <person name="Roberts A."/>
            <person name="Saif S."/>
            <person name="Shea T."/>
            <person name="Shenoy N."/>
            <person name="Sisk P."/>
            <person name="Stolte C."/>
            <person name="Sykes S."/>
            <person name="White J."/>
            <person name="Yandava C."/>
            <person name="Haas B."/>
            <person name="Henn M.R."/>
            <person name="Nusbaum C."/>
            <person name="Birren B."/>
        </authorList>
    </citation>
    <scope>NUCLEOTIDE SEQUENCE [LARGE SCALE GENOMIC DNA]</scope>
</reference>
<reference evidence="16" key="2">
    <citation type="submission" date="2016-11" db="UniProtKB">
        <authorList>
            <consortium name="WormBaseParasite"/>
        </authorList>
    </citation>
    <scope>IDENTIFICATION</scope>
</reference>
<dbReference type="InterPro" id="IPR027417">
    <property type="entry name" value="P-loop_NTPase"/>
</dbReference>
<feature type="coiled-coil region" evidence="12">
    <location>
        <begin position="769"/>
        <end position="824"/>
    </location>
</feature>
<dbReference type="Gene3D" id="1.20.1060.20">
    <property type="match status" value="1"/>
</dbReference>
<keyword evidence="15" id="KW-1185">Reference proteome</keyword>
<keyword evidence="8 12" id="KW-0175">Coiled coil</keyword>
<sequence>MHRRKDLQKVPASQSHGKNTSTAVNATIKRSAGRTDAESDEDLRAQVRNDVNEENLLNMEIPPMPEPIMSADGSGQRLMITSIDVENFKSYYGKHVLGPFHQNFSAIIGPNGSGKSNVIDSLLFVFGYRASKIRSKKISVLIHSSAGRENISSCTVGVNFQKITDLPDGGYDVVPSSQFTVSRTAFRDNSSKYTYNGKTMQFKDIAVLLRGVGIDLIHNRFLILQGEVEQIALMKPKALNENDDGMLEYLEDIIGSSRLKVPIETIQRKIDQLQEERSAQLNRTKFAEKEKNDAEGPMKNLIAELRIDNGIALTKNRLLQADRCKAKSELKADEEKKEEFEKDLEDTKKRQGEVLALQKNRKDEQKQLQRSFEKTQEEYEKMKHQLSELEQAEQKRKAELLRLNDRKKKLIADIANEEKKIYELEQVPTKARSKLEEYREILNGIDDVIAQKQIEVDVHLKELQEQTIKFQGPKKVLEEQVGELTAKEDEASSKLTLAQEALQLMRREEEVGKKKLSEIQTSLNDVKVLLESKLNELSKVRQAIPNIDKELHNAKSEMINKRKEEAECAENVRQCMARFEQKRRTVEAFQSQNNVLRRLMAEKSSGSIPGIYGRLGDLGAIDEKYDVAISTTCRPLDYIVVDNVDTAQMCVEFLRRENLGIASFLVLDKQEKLRPYMAKLSTTPENAPRLFDLIRVADPAVLPAFYFALRDTLIADDITAATRIGMGSKKRYRVVTLKGEVVETSGSMTGGGRSERRGRIGQSVKVDTSNESSEEVAELQKLLTEEQNRLNGLRGVIHQLDSRVMSLQTDCDRLKKNEQNLSNDIGPLERKVADLEHRLEEQTARVRSVCVDEKDIQCKKAEVAELTKARDKALEAADEVRGKVAEINTKIQEVYNRVVGPYQKELDEIRARKENASKGATKEQSVLNNAQRNMNKALSRKNDLETDQRETDEAIKKLELTEDTQEADINRLIKEKIQQEKLMKEAEIRVKEAFNKNSELDAEEVGLKKRCADLQRSLHEHLRFLEHKQGKLVAIEGKIGILHLSYVKCLDRLPESLQSSEEDDDDDYSLQEALRVEHEFFKKLKSGEITIEADKDGIVRYKDLPEYSEEEIKNFNLQDMKFTLANLEKRKVTKVLNTNGLLEYVTKLERYDREVEALSDISTKRDKHRQFCEQLKKQRMNEFMDGFTRIGLALKEMYQMITLGGDASLDLVDSLDPFSEGVSFGVRPPKKSWKQITNLSGGEKTLSSLALVFALHHYRPTPLYVMDEIDAALDFRNVSIIGHYIKDRTKNAQFIIISLRNNMFELADRLVGIYKTFDCTKSVAIDPGSIRNIIKPLHILEEMKNHKRNEKNSVDGKNEFQFQKQKIAGHAKASEINIKSTQGSKAPSVATEDLSMSRAPSSRGDYNVMVEKRKHANSSEKNTRILKGDQPSVSGETTPAISVSPPTKRKSPQKSEIPTWDVPQTITVRRSLARPTGDKFLDKKIGDSVTNKSMKEEGDDSCGLKNILSKDASGVISQSKAVVQSSNLQQSVANTVSDTDRLEQFARMLSARWQPIPEHEKKQDKDDIAWDNWNDEHDSGYVIKNDGYQEKDSTNFKDAIKHEIEEHALKSAAGASKHASGVAKKGASKHIDQASTTGKDVKAKTFGFFDYHYKQPEYHVEQFYTDEKHRQKIGADRLHHTSKDHESDGHKASGWGKHGKGYHNNAKGLDSHEQGGEFHDGWANNFYKGYEHENERDYSKGHKTHKGHYHHDILPESPSLTLPSPPHHHHHHHHHHHGHHNGWVTTNEHGYGHETDLWDKPSEYDIWDKSRHDWEHD</sequence>
<evidence type="ECO:0000313" key="16">
    <source>
        <dbReference type="WBParaSite" id="EN70_4932"/>
    </source>
</evidence>
<evidence type="ECO:0000256" key="13">
    <source>
        <dbReference type="SAM" id="MobiDB-lite"/>
    </source>
</evidence>
<feature type="compositionally biased region" description="Low complexity" evidence="13">
    <location>
        <begin position="1610"/>
        <end position="1625"/>
    </location>
</feature>
<feature type="coiled-coil region" evidence="12">
    <location>
        <begin position="330"/>
        <end position="427"/>
    </location>
</feature>
<dbReference type="GO" id="GO:0007076">
    <property type="term" value="P:mitotic chromosome condensation"/>
    <property type="evidence" value="ECO:0007669"/>
    <property type="project" value="TreeGrafter"/>
</dbReference>
<dbReference type="InterPro" id="IPR036277">
    <property type="entry name" value="SMC_hinge_sf"/>
</dbReference>